<dbReference type="InterPro" id="IPR011990">
    <property type="entry name" value="TPR-like_helical_dom_sf"/>
</dbReference>
<sequence>MLAPQLPAQAAEYNRIAISYLQHPPDPKLSALAVTWYRRSLEVEPNCIATYMGLAKAHHQIGQLAQAQDCSNKAAAIDPESLLPDFYRCMLQLPIVYRQPEEVLYSRQQYEQQLITLSEKLVQARRSSVAALADTVGYMTPFYLAYQSGDDLELMRLYGQIVTQIMAARYPQWAQELPIVSPQPDEAIRVGIVSGNFYRHSVWKAIVKGWIARLDREKFHLIGYALNKTQDEETEFARSCLSKLVTGSHKTEEWGQLIQADRPHILLYPEVSMNSKSIQLSALRLAPVQATTWATYVTSGLPTIDYFLTGALIEPKRAEEQYLEKLVQLPNLGMYYTPLQETLASEQRNDFGLRPSAIVYFCAQSLFKYLPQYDWLYPHIARLVGDCQFIFMKHKTSEAQTKILSKRLQNAFAAEGLDLEQYVVMQPAVSNAGYHRLNDLADIFLDSIGVAGTNTTLEAIAHNLPIVTLTGEFLRGRVSTGILQHMGVSETIASSPEDYVAIAIRLGQDAAFREQVRARMAANKHKIYADTACIEGLEDFLEHAVRGENRL</sequence>
<dbReference type="EC" id="2.4.1.255" evidence="3"/>
<evidence type="ECO:0000256" key="1">
    <source>
        <dbReference type="ARBA" id="ARBA00004922"/>
    </source>
</evidence>
<dbReference type="Proteomes" id="UP001232992">
    <property type="component" value="Unassembled WGS sequence"/>
</dbReference>
<keyword evidence="7 8" id="KW-0802">TPR repeat</keyword>
<evidence type="ECO:0000256" key="2">
    <source>
        <dbReference type="ARBA" id="ARBA00005386"/>
    </source>
</evidence>
<evidence type="ECO:0000256" key="5">
    <source>
        <dbReference type="ARBA" id="ARBA00022679"/>
    </source>
</evidence>
<keyword evidence="5" id="KW-0808">Transferase</keyword>
<dbReference type="PROSITE" id="PS50005">
    <property type="entry name" value="TPR"/>
    <property type="match status" value="1"/>
</dbReference>
<gene>
    <name evidence="10" type="ORF">PMH09_01790</name>
</gene>
<dbReference type="InterPro" id="IPR051939">
    <property type="entry name" value="Glycosyltr_41/O-GlcNAc_trsf"/>
</dbReference>
<protein>
    <recommendedName>
        <fullName evidence="3">protein O-GlcNAc transferase</fullName>
        <ecNumber evidence="3">2.4.1.255</ecNumber>
    </recommendedName>
</protein>
<dbReference type="SUPFAM" id="SSF48452">
    <property type="entry name" value="TPR-like"/>
    <property type="match status" value="1"/>
</dbReference>
<keyword evidence="4" id="KW-0328">Glycosyltransferase</keyword>
<comment type="similarity">
    <text evidence="2">Belongs to the glycosyltransferase 41 family. O-GlcNAc transferase subfamily.</text>
</comment>
<dbReference type="InterPro" id="IPR029489">
    <property type="entry name" value="OGT/SEC/SPY_C"/>
</dbReference>
<name>A0ABT7BRV7_9CYAN</name>
<proteinExistence type="inferred from homology"/>
<evidence type="ECO:0000259" key="9">
    <source>
        <dbReference type="Pfam" id="PF13844"/>
    </source>
</evidence>
<comment type="caution">
    <text evidence="10">The sequence shown here is derived from an EMBL/GenBank/DDBJ whole genome shotgun (WGS) entry which is preliminary data.</text>
</comment>
<dbReference type="Gene3D" id="3.40.50.2000">
    <property type="entry name" value="Glycogen Phosphorylase B"/>
    <property type="match status" value="1"/>
</dbReference>
<dbReference type="PANTHER" id="PTHR44835">
    <property type="entry name" value="UDP-N-ACETYLGLUCOSAMINE--PEPTIDE N-ACETYLGLUCOSAMINYLTRANSFERASE SPINDLY-RELATED"/>
    <property type="match status" value="1"/>
</dbReference>
<feature type="domain" description="O-GlcNAc transferase C-terminal" evidence="9">
    <location>
        <begin position="343"/>
        <end position="525"/>
    </location>
</feature>
<dbReference type="InterPro" id="IPR019734">
    <property type="entry name" value="TPR_rpt"/>
</dbReference>
<organism evidence="10 11">
    <name type="scientific">Roseofilum casamattae BLCC-M143</name>
    <dbReference type="NCBI Taxonomy" id="3022442"/>
    <lineage>
        <taxon>Bacteria</taxon>
        <taxon>Bacillati</taxon>
        <taxon>Cyanobacteriota</taxon>
        <taxon>Cyanophyceae</taxon>
        <taxon>Desertifilales</taxon>
        <taxon>Desertifilaceae</taxon>
        <taxon>Roseofilum</taxon>
        <taxon>Roseofilum casamattae</taxon>
    </lineage>
</organism>
<keyword evidence="6" id="KW-0677">Repeat</keyword>
<evidence type="ECO:0000256" key="3">
    <source>
        <dbReference type="ARBA" id="ARBA00011970"/>
    </source>
</evidence>
<evidence type="ECO:0000256" key="6">
    <source>
        <dbReference type="ARBA" id="ARBA00022737"/>
    </source>
</evidence>
<accession>A0ABT7BRV7</accession>
<dbReference type="Pfam" id="PF13844">
    <property type="entry name" value="Glyco_transf_41"/>
    <property type="match status" value="2"/>
</dbReference>
<dbReference type="RefSeq" id="WP_283756564.1">
    <property type="nucleotide sequence ID" value="NZ_JAQOSQ010000001.1"/>
</dbReference>
<keyword evidence="11" id="KW-1185">Reference proteome</keyword>
<dbReference type="Gene3D" id="3.40.50.11380">
    <property type="match status" value="1"/>
</dbReference>
<evidence type="ECO:0000256" key="4">
    <source>
        <dbReference type="ARBA" id="ARBA00022676"/>
    </source>
</evidence>
<evidence type="ECO:0000256" key="7">
    <source>
        <dbReference type="ARBA" id="ARBA00022803"/>
    </source>
</evidence>
<evidence type="ECO:0000313" key="10">
    <source>
        <dbReference type="EMBL" id="MDJ1181915.1"/>
    </source>
</evidence>
<feature type="domain" description="O-GlcNAc transferase C-terminal" evidence="9">
    <location>
        <begin position="183"/>
        <end position="331"/>
    </location>
</feature>
<feature type="repeat" description="TPR" evidence="8">
    <location>
        <begin position="48"/>
        <end position="81"/>
    </location>
</feature>
<dbReference type="SUPFAM" id="SSF53756">
    <property type="entry name" value="UDP-Glycosyltransferase/glycogen phosphorylase"/>
    <property type="match status" value="1"/>
</dbReference>
<evidence type="ECO:0000256" key="8">
    <source>
        <dbReference type="PROSITE-ProRule" id="PRU00339"/>
    </source>
</evidence>
<evidence type="ECO:0000313" key="11">
    <source>
        <dbReference type="Proteomes" id="UP001232992"/>
    </source>
</evidence>
<dbReference type="PANTHER" id="PTHR44835:SF1">
    <property type="entry name" value="PROTEIN O-GLCNAC TRANSFERASE"/>
    <property type="match status" value="1"/>
</dbReference>
<dbReference type="EMBL" id="JAQOSQ010000001">
    <property type="protein sequence ID" value="MDJ1181915.1"/>
    <property type="molecule type" value="Genomic_DNA"/>
</dbReference>
<dbReference type="Gene3D" id="1.25.40.10">
    <property type="entry name" value="Tetratricopeptide repeat domain"/>
    <property type="match status" value="1"/>
</dbReference>
<comment type="pathway">
    <text evidence="1">Protein modification; protein glycosylation.</text>
</comment>
<reference evidence="10 11" key="1">
    <citation type="submission" date="2023-01" db="EMBL/GenBank/DDBJ databases">
        <title>Novel diversity within Roseofilum (Cyanobacteria; Desertifilaceae) from marine benthic mats with descriptions of four novel species.</title>
        <authorList>
            <person name="Wang Y."/>
            <person name="Berthold D.E."/>
            <person name="Hu J."/>
            <person name="Lefler F.W."/>
            <person name="Laughinghouse H.D. IV."/>
        </authorList>
    </citation>
    <scope>NUCLEOTIDE SEQUENCE [LARGE SCALE GENOMIC DNA]</scope>
    <source>
        <strain evidence="10 11">BLCC-M143</strain>
    </source>
</reference>